<keyword evidence="1 4" id="KW-0547">Nucleotide-binding</keyword>
<proteinExistence type="inferred from homology"/>
<dbReference type="SUPFAM" id="SSF52540">
    <property type="entry name" value="P-loop containing nucleoside triphosphate hydrolases"/>
    <property type="match status" value="1"/>
</dbReference>
<feature type="domain" description="RapZ C-terminal" evidence="6">
    <location>
        <begin position="172"/>
        <end position="289"/>
    </location>
</feature>
<dbReference type="Gene3D" id="3.40.50.300">
    <property type="entry name" value="P-loop containing nucleotide triphosphate hydrolases"/>
    <property type="match status" value="1"/>
</dbReference>
<keyword evidence="2 4" id="KW-0067">ATP-binding</keyword>
<dbReference type="PIRSF" id="PIRSF005052">
    <property type="entry name" value="P-loopkin"/>
    <property type="match status" value="1"/>
</dbReference>
<feature type="domain" description="RapZ-like N-terminal" evidence="5">
    <location>
        <begin position="10"/>
        <end position="164"/>
    </location>
</feature>
<evidence type="ECO:0000259" key="6">
    <source>
        <dbReference type="Pfam" id="PF22740"/>
    </source>
</evidence>
<keyword evidence="3 4" id="KW-0342">GTP-binding</keyword>
<feature type="binding site" evidence="4">
    <location>
        <begin position="17"/>
        <end position="24"/>
    </location>
    <ligand>
        <name>ATP</name>
        <dbReference type="ChEBI" id="CHEBI:30616"/>
    </ligand>
</feature>
<evidence type="ECO:0000256" key="1">
    <source>
        <dbReference type="ARBA" id="ARBA00022741"/>
    </source>
</evidence>
<dbReference type="HAMAP" id="MF_00636">
    <property type="entry name" value="RapZ_like"/>
    <property type="match status" value="1"/>
</dbReference>
<dbReference type="Pfam" id="PF03668">
    <property type="entry name" value="RapZ-like_N"/>
    <property type="match status" value="1"/>
</dbReference>
<evidence type="ECO:0000259" key="5">
    <source>
        <dbReference type="Pfam" id="PF03668"/>
    </source>
</evidence>
<evidence type="ECO:0000313" key="8">
    <source>
        <dbReference type="Proteomes" id="UP000250086"/>
    </source>
</evidence>
<evidence type="ECO:0000256" key="4">
    <source>
        <dbReference type="HAMAP-Rule" id="MF_00636"/>
    </source>
</evidence>
<dbReference type="EMBL" id="UAPV01000001">
    <property type="protein sequence ID" value="SPT69115.1"/>
    <property type="molecule type" value="Genomic_DNA"/>
</dbReference>
<dbReference type="Pfam" id="PF22740">
    <property type="entry name" value="PapZ_C"/>
    <property type="match status" value="1"/>
</dbReference>
<keyword evidence="8" id="KW-1185">Reference proteome</keyword>
<accession>A0A2X0V8I7</accession>
<organism evidence="7 8">
    <name type="scientific">Anaerobiospirillum thomasii</name>
    <dbReference type="NCBI Taxonomy" id="179995"/>
    <lineage>
        <taxon>Bacteria</taxon>
        <taxon>Pseudomonadati</taxon>
        <taxon>Pseudomonadota</taxon>
        <taxon>Gammaproteobacteria</taxon>
        <taxon>Aeromonadales</taxon>
        <taxon>Succinivibrionaceae</taxon>
        <taxon>Anaerobiospirillum</taxon>
    </lineage>
</organism>
<feature type="binding site" evidence="4">
    <location>
        <begin position="65"/>
        <end position="68"/>
    </location>
    <ligand>
        <name>GTP</name>
        <dbReference type="ChEBI" id="CHEBI:37565"/>
    </ligand>
</feature>
<dbReference type="InterPro" id="IPR027417">
    <property type="entry name" value="P-loop_NTPase"/>
</dbReference>
<dbReference type="InterPro" id="IPR053931">
    <property type="entry name" value="RapZ_C"/>
</dbReference>
<sequence>MNRNSAEDKINLVIISGRSGSGKSVALKVLEDLGYYCIDNLPVMFLKTLVDMAKHKYPKLAVSIDIRNIPDNLQSLHTLYEDIKNKDDIISTVIYVDAENQVLLKRYSETRRLHPLSKQHLSLDEAIVKESVILKELASWADLRIDTTNMSIHDLSTRITTLILGCPEKQLIIVFESFGFKNGIAKDADFVFDARFLPNPFWDKNLRQFTGLDEPVIEFFKRYDKVASYIDQIDNLLMSNLEDIEKNNRSYLTVAIGCTGGKHRSVYVANELASRFIERKLFVQIRHCSLEVGHL</sequence>
<dbReference type="GO" id="GO:0005525">
    <property type="term" value="F:GTP binding"/>
    <property type="evidence" value="ECO:0007669"/>
    <property type="project" value="UniProtKB-UniRule"/>
</dbReference>
<dbReference type="InterPro" id="IPR053930">
    <property type="entry name" value="RapZ-like_N"/>
</dbReference>
<evidence type="ECO:0000313" key="7">
    <source>
        <dbReference type="EMBL" id="SPT69115.1"/>
    </source>
</evidence>
<dbReference type="NCBIfam" id="NF003828">
    <property type="entry name" value="PRK05416.1"/>
    <property type="match status" value="1"/>
</dbReference>
<protein>
    <submittedName>
        <fullName evidence="7">GlmZ(SRNA)-inactivating NTPase</fullName>
    </submittedName>
</protein>
<dbReference type="PANTHER" id="PTHR30448">
    <property type="entry name" value="RNASE ADAPTER PROTEIN RAPZ"/>
    <property type="match status" value="1"/>
</dbReference>
<dbReference type="Proteomes" id="UP000250086">
    <property type="component" value="Unassembled WGS sequence"/>
</dbReference>
<dbReference type="PANTHER" id="PTHR30448:SF0">
    <property type="entry name" value="RNASE ADAPTER PROTEIN RAPZ"/>
    <property type="match status" value="1"/>
</dbReference>
<dbReference type="InterPro" id="IPR005337">
    <property type="entry name" value="RapZ-like"/>
</dbReference>
<dbReference type="AlphaFoldDB" id="A0A2X0V8I7"/>
<dbReference type="GO" id="GO:0005524">
    <property type="term" value="F:ATP binding"/>
    <property type="evidence" value="ECO:0007669"/>
    <property type="project" value="UniProtKB-UniRule"/>
</dbReference>
<gene>
    <name evidence="7" type="primary">yhbJ</name>
    <name evidence="7" type="ORF">NCTC13093_00478</name>
</gene>
<name>A0A2X0V8I7_9GAMM</name>
<reference evidence="7 8" key="1">
    <citation type="submission" date="2018-06" db="EMBL/GenBank/DDBJ databases">
        <authorList>
            <consortium name="Pathogen Informatics"/>
            <person name="Doyle S."/>
        </authorList>
    </citation>
    <scope>NUCLEOTIDE SEQUENCE [LARGE SCALE GENOMIC DNA]</scope>
    <source>
        <strain evidence="7 8">NCTC13093</strain>
    </source>
</reference>
<evidence type="ECO:0000256" key="3">
    <source>
        <dbReference type="ARBA" id="ARBA00023134"/>
    </source>
</evidence>
<evidence type="ECO:0000256" key="2">
    <source>
        <dbReference type="ARBA" id="ARBA00022840"/>
    </source>
</evidence>